<proteinExistence type="predicted"/>
<keyword evidence="1" id="KW-0472">Membrane</keyword>
<dbReference type="InterPro" id="IPR002016">
    <property type="entry name" value="Haem_peroxidase"/>
</dbReference>
<name>A0A445E8K9_ARAHY</name>
<comment type="caution">
    <text evidence="3">The sequence shown here is derived from an EMBL/GenBank/DDBJ whole genome shotgun (WGS) entry which is preliminary data.</text>
</comment>
<evidence type="ECO:0000259" key="2">
    <source>
        <dbReference type="PROSITE" id="PS50873"/>
    </source>
</evidence>
<reference evidence="3 4" key="1">
    <citation type="submission" date="2019-01" db="EMBL/GenBank/DDBJ databases">
        <title>Sequencing of cultivated peanut Arachis hypogaea provides insights into genome evolution and oil improvement.</title>
        <authorList>
            <person name="Chen X."/>
        </authorList>
    </citation>
    <scope>NUCLEOTIDE SEQUENCE [LARGE SCALE GENOMIC DNA]</scope>
    <source>
        <strain evidence="4">cv. Fuhuasheng</strain>
        <tissue evidence="3">Leaves</tissue>
    </source>
</reference>
<sequence>MWRWILIALPNLVVTIILFFFRTRVFISDATLLTNKDAVNIAKEMVNQKRFFRKFAKPMKNLGGIQVLTGNSGEIRVKCSMVNSN</sequence>
<dbReference type="STRING" id="3818.A0A445E8K9"/>
<dbReference type="GO" id="GO:0004601">
    <property type="term" value="F:peroxidase activity"/>
    <property type="evidence" value="ECO:0007669"/>
    <property type="project" value="InterPro"/>
</dbReference>
<evidence type="ECO:0000256" key="1">
    <source>
        <dbReference type="SAM" id="Phobius"/>
    </source>
</evidence>
<accession>A0A445E8K9</accession>
<keyword evidence="1" id="KW-0812">Transmembrane</keyword>
<dbReference type="Gene3D" id="1.10.420.10">
    <property type="entry name" value="Peroxidase, domain 2"/>
    <property type="match status" value="1"/>
</dbReference>
<dbReference type="Gene3D" id="1.10.520.10">
    <property type="match status" value="1"/>
</dbReference>
<dbReference type="SUPFAM" id="SSF48113">
    <property type="entry name" value="Heme-dependent peroxidases"/>
    <property type="match status" value="1"/>
</dbReference>
<dbReference type="InterPro" id="IPR010255">
    <property type="entry name" value="Haem_peroxidase_sf"/>
</dbReference>
<dbReference type="GO" id="GO:0020037">
    <property type="term" value="F:heme binding"/>
    <property type="evidence" value="ECO:0007669"/>
    <property type="project" value="InterPro"/>
</dbReference>
<keyword evidence="4" id="KW-1185">Reference proteome</keyword>
<gene>
    <name evidence="3" type="ORF">Ahy_A02g006022</name>
</gene>
<evidence type="ECO:0000313" key="4">
    <source>
        <dbReference type="Proteomes" id="UP000289738"/>
    </source>
</evidence>
<organism evidence="3 4">
    <name type="scientific">Arachis hypogaea</name>
    <name type="common">Peanut</name>
    <dbReference type="NCBI Taxonomy" id="3818"/>
    <lineage>
        <taxon>Eukaryota</taxon>
        <taxon>Viridiplantae</taxon>
        <taxon>Streptophyta</taxon>
        <taxon>Embryophyta</taxon>
        <taxon>Tracheophyta</taxon>
        <taxon>Spermatophyta</taxon>
        <taxon>Magnoliopsida</taxon>
        <taxon>eudicotyledons</taxon>
        <taxon>Gunneridae</taxon>
        <taxon>Pentapetalae</taxon>
        <taxon>rosids</taxon>
        <taxon>fabids</taxon>
        <taxon>Fabales</taxon>
        <taxon>Fabaceae</taxon>
        <taxon>Papilionoideae</taxon>
        <taxon>50 kb inversion clade</taxon>
        <taxon>dalbergioids sensu lato</taxon>
        <taxon>Dalbergieae</taxon>
        <taxon>Pterocarpus clade</taxon>
        <taxon>Arachis</taxon>
    </lineage>
</organism>
<dbReference type="AlphaFoldDB" id="A0A445E8K9"/>
<dbReference type="EMBL" id="SDMP01000002">
    <property type="protein sequence ID" value="RYR71800.1"/>
    <property type="molecule type" value="Genomic_DNA"/>
</dbReference>
<dbReference type="PROSITE" id="PS50873">
    <property type="entry name" value="PEROXIDASE_4"/>
    <property type="match status" value="1"/>
</dbReference>
<protein>
    <recommendedName>
        <fullName evidence="2">Plant heme peroxidase family profile domain-containing protein</fullName>
    </recommendedName>
</protein>
<feature type="domain" description="Plant heme peroxidase family profile" evidence="2">
    <location>
        <begin position="25"/>
        <end position="83"/>
    </location>
</feature>
<evidence type="ECO:0000313" key="3">
    <source>
        <dbReference type="EMBL" id="RYR71800.1"/>
    </source>
</evidence>
<feature type="transmembrane region" description="Helical" evidence="1">
    <location>
        <begin position="6"/>
        <end position="27"/>
    </location>
</feature>
<dbReference type="Proteomes" id="UP000289738">
    <property type="component" value="Chromosome A02"/>
</dbReference>
<keyword evidence="1" id="KW-1133">Transmembrane helix</keyword>
<dbReference type="GO" id="GO:0006979">
    <property type="term" value="P:response to oxidative stress"/>
    <property type="evidence" value="ECO:0007669"/>
    <property type="project" value="InterPro"/>
</dbReference>